<proteinExistence type="inferred from homology"/>
<dbReference type="PANTHER" id="PTHR38099">
    <property type="entry name" value="LARGE RIBOSOMAL RNA SUBUNIT ACCUMULATION PROTEIN YCED"/>
    <property type="match status" value="1"/>
</dbReference>
<dbReference type="PANTHER" id="PTHR38099:SF1">
    <property type="entry name" value="LARGE RIBOSOMAL RNA SUBUNIT ACCUMULATION PROTEIN YCED"/>
    <property type="match status" value="1"/>
</dbReference>
<sequence length="220" mass="23794">MKPEDKAVPPETGTDVGDTPDAAAQSAALARWRAVDLFEWTRRGLSFEGAVPLSALPRIVEMLPAGVPDEAKDTPVTFTARAAMQREGGAVRPTLDLHVSGLTWLECQDCLGPFELPIEIDTPFRVVQTEEQADAIPLDDDGPDVIVGSATFDLLDLIDEEIALSLPMVPRHETCPTANADDSVAPIVFDDTAAAPAEEGERRRPFAGLAEMIERKRNTH</sequence>
<comment type="function">
    <text evidence="1">Plays a role in synthesis, processing and/or stability of 23S rRNA.</text>
</comment>
<dbReference type="GO" id="GO:0042254">
    <property type="term" value="P:ribosome biogenesis"/>
    <property type="evidence" value="ECO:0007669"/>
    <property type="project" value="UniProtKB-KW"/>
</dbReference>
<keyword evidence="4" id="KW-0690">Ribosome biogenesis</keyword>
<evidence type="ECO:0000313" key="7">
    <source>
        <dbReference type="EMBL" id="SDV50977.1"/>
    </source>
</evidence>
<dbReference type="GO" id="GO:0005829">
    <property type="term" value="C:cytosol"/>
    <property type="evidence" value="ECO:0007669"/>
    <property type="project" value="TreeGrafter"/>
</dbReference>
<evidence type="ECO:0000256" key="5">
    <source>
        <dbReference type="ARBA" id="ARBA00031841"/>
    </source>
</evidence>
<dbReference type="STRING" id="1770053.SAMN05216551_11474"/>
<feature type="region of interest" description="Disordered" evidence="6">
    <location>
        <begin position="193"/>
        <end position="220"/>
    </location>
</feature>
<dbReference type="EMBL" id="FNLO01000014">
    <property type="protein sequence ID" value="SDV50977.1"/>
    <property type="molecule type" value="Genomic_DNA"/>
</dbReference>
<evidence type="ECO:0000313" key="8">
    <source>
        <dbReference type="Proteomes" id="UP000243719"/>
    </source>
</evidence>
<dbReference type="OrthoDB" id="5297600at2"/>
<dbReference type="InterPro" id="IPR003772">
    <property type="entry name" value="YceD"/>
</dbReference>
<organism evidence="7 8">
    <name type="scientific">Chitinasiproducens palmae</name>
    <dbReference type="NCBI Taxonomy" id="1770053"/>
    <lineage>
        <taxon>Bacteria</taxon>
        <taxon>Pseudomonadati</taxon>
        <taxon>Pseudomonadota</taxon>
        <taxon>Betaproteobacteria</taxon>
        <taxon>Burkholderiales</taxon>
        <taxon>Burkholderiaceae</taxon>
        <taxon>Chitinasiproducens</taxon>
    </lineage>
</organism>
<reference evidence="8" key="1">
    <citation type="submission" date="2016-09" db="EMBL/GenBank/DDBJ databases">
        <authorList>
            <person name="Varghese N."/>
            <person name="Submissions S."/>
        </authorList>
    </citation>
    <scope>NUCLEOTIDE SEQUENCE [LARGE SCALE GENOMIC DNA]</scope>
    <source>
        <strain evidence="8">JS23</strain>
    </source>
</reference>
<gene>
    <name evidence="7" type="ORF">SAMN05216551_11474</name>
</gene>
<evidence type="ECO:0000256" key="1">
    <source>
        <dbReference type="ARBA" id="ARBA00002868"/>
    </source>
</evidence>
<keyword evidence="8" id="KW-1185">Reference proteome</keyword>
<dbReference type="RefSeq" id="WP_091912333.1">
    <property type="nucleotide sequence ID" value="NZ_FNLO01000014.1"/>
</dbReference>
<name>A0A1H2PWN8_9BURK</name>
<evidence type="ECO:0000256" key="3">
    <source>
        <dbReference type="ARBA" id="ARBA00015716"/>
    </source>
</evidence>
<accession>A0A1H2PWN8</accession>
<evidence type="ECO:0000256" key="6">
    <source>
        <dbReference type="SAM" id="MobiDB-lite"/>
    </source>
</evidence>
<protein>
    <recommendedName>
        <fullName evidence="3">Large ribosomal RNA subunit accumulation protein YceD</fullName>
    </recommendedName>
    <alternativeName>
        <fullName evidence="5">23S rRNA accumulation protein YceD</fullName>
    </alternativeName>
</protein>
<evidence type="ECO:0000256" key="4">
    <source>
        <dbReference type="ARBA" id="ARBA00022517"/>
    </source>
</evidence>
<feature type="region of interest" description="Disordered" evidence="6">
    <location>
        <begin position="1"/>
        <end position="23"/>
    </location>
</feature>
<comment type="similarity">
    <text evidence="2">Belongs to the DUF177 domain family.</text>
</comment>
<dbReference type="InterPro" id="IPR039255">
    <property type="entry name" value="YceD_bac"/>
</dbReference>
<evidence type="ECO:0000256" key="2">
    <source>
        <dbReference type="ARBA" id="ARBA00010740"/>
    </source>
</evidence>
<dbReference type="AlphaFoldDB" id="A0A1H2PWN8"/>
<dbReference type="Pfam" id="PF02620">
    <property type="entry name" value="YceD"/>
    <property type="match status" value="1"/>
</dbReference>
<dbReference type="Proteomes" id="UP000243719">
    <property type="component" value="Unassembled WGS sequence"/>
</dbReference>